<dbReference type="Proteomes" id="UP000539175">
    <property type="component" value="Unassembled WGS sequence"/>
</dbReference>
<feature type="region of interest" description="Disordered" evidence="1">
    <location>
        <begin position="364"/>
        <end position="393"/>
    </location>
</feature>
<evidence type="ECO:0000256" key="1">
    <source>
        <dbReference type="SAM" id="MobiDB-lite"/>
    </source>
</evidence>
<name>A0A7X0B3D8_9PROT</name>
<reference evidence="2 3" key="1">
    <citation type="submission" date="2020-08" db="EMBL/GenBank/DDBJ databases">
        <title>Genomic Encyclopedia of Type Strains, Phase IV (KMG-IV): sequencing the most valuable type-strain genomes for metagenomic binning, comparative biology and taxonomic classification.</title>
        <authorList>
            <person name="Goeker M."/>
        </authorList>
    </citation>
    <scope>NUCLEOTIDE SEQUENCE [LARGE SCALE GENOMIC DNA]</scope>
    <source>
        <strain evidence="2 3">DSM 22198</strain>
    </source>
</reference>
<comment type="caution">
    <text evidence="2">The sequence shown here is derived from an EMBL/GenBank/DDBJ whole genome shotgun (WGS) entry which is preliminary data.</text>
</comment>
<feature type="compositionally biased region" description="Low complexity" evidence="1">
    <location>
        <begin position="1"/>
        <end position="15"/>
    </location>
</feature>
<feature type="region of interest" description="Disordered" evidence="1">
    <location>
        <begin position="1"/>
        <end position="27"/>
    </location>
</feature>
<accession>A0A7X0B3D8</accession>
<keyword evidence="3" id="KW-1185">Reference proteome</keyword>
<evidence type="ECO:0000313" key="3">
    <source>
        <dbReference type="Proteomes" id="UP000539175"/>
    </source>
</evidence>
<dbReference type="AlphaFoldDB" id="A0A7X0B3D8"/>
<dbReference type="EMBL" id="JACIIZ010000016">
    <property type="protein sequence ID" value="MBB6254261.1"/>
    <property type="molecule type" value="Genomic_DNA"/>
</dbReference>
<evidence type="ECO:0000313" key="2">
    <source>
        <dbReference type="EMBL" id="MBB6254261.1"/>
    </source>
</evidence>
<sequence>MTRAPSSRRPSSQRPSSHRPSSHQRPAQPALLLGPLLLARGSQGDRWRISAVIVTPRHASGGEVEPPDLSVTGVGLPVPPRWLGALPQGEGIAWRYDFAVPRGAQDGRADYGFLDLGTPWSFAVPGMAVPPRLVLADAAGDAPPGPSPWSALLSRHRVQPFHLFAVSGLVPHGLAPDGTLAGPAQAERRALMASVPHLAAWTGPAKATAARALHRLLAMGLGPNEVAENAWAGPGDLVQGLTLNRLGVLALDAATDPATAPATLAGRLDRLRGCRATLVLAGGASGAMTGWRAHLARLRPGGGAPIDTVTPALARFRRESGVEGVMLRPGAQPSGTEPSGNGDAPVRALPALATEGQWLEARLGATGGAGGLDLTAQGARPTPAVPDTDDDAL</sequence>
<organism evidence="2 3">
    <name type="scientific">Nitrospirillum iridis</name>
    <dbReference type="NCBI Taxonomy" id="765888"/>
    <lineage>
        <taxon>Bacteria</taxon>
        <taxon>Pseudomonadati</taxon>
        <taxon>Pseudomonadota</taxon>
        <taxon>Alphaproteobacteria</taxon>
        <taxon>Rhodospirillales</taxon>
        <taxon>Azospirillaceae</taxon>
        <taxon>Nitrospirillum</taxon>
    </lineage>
</organism>
<proteinExistence type="predicted"/>
<dbReference type="RefSeq" id="WP_184806459.1">
    <property type="nucleotide sequence ID" value="NZ_JACIIZ010000016.1"/>
</dbReference>
<gene>
    <name evidence="2" type="ORF">FHS74_004847</name>
</gene>
<feature type="region of interest" description="Disordered" evidence="1">
    <location>
        <begin position="326"/>
        <end position="351"/>
    </location>
</feature>
<protein>
    <submittedName>
        <fullName evidence="2">Uncharacterized protein</fullName>
    </submittedName>
</protein>
<feature type="compositionally biased region" description="Low complexity" evidence="1">
    <location>
        <begin position="372"/>
        <end position="386"/>
    </location>
</feature>